<feature type="chain" id="PRO_5042129755" description="Secreted protein" evidence="2">
    <location>
        <begin position="27"/>
        <end position="219"/>
    </location>
</feature>
<evidence type="ECO:0000313" key="4">
    <source>
        <dbReference type="Proteomes" id="UP001204445"/>
    </source>
</evidence>
<gene>
    <name evidence="3" type="ORF">J2T55_001380</name>
</gene>
<sequence length="219" mass="23366">MLLNRQQFNNALSAFVLLLLANPAIAGGGGNLSVSPDQGNETPQLQLENGGDNGMKAKTMEAETQQVMSQPNAGLNQVSSNSDFILEVPVEFNGTGTFSSEYGALEGQPYNQIAVYCQMHFHDEDWETPDTVKITETKVITLGPDSSFNGSVRFGIAYSGPVQEQLDGPGRLITVHVTGPSHCDLKLVAPDGSQVAVEEAGAIYDSSVNLVHTLNNDLL</sequence>
<dbReference type="AlphaFoldDB" id="A0AAE3HLK1"/>
<comment type="caution">
    <text evidence="3">The sequence shown here is derived from an EMBL/GenBank/DDBJ whole genome shotgun (WGS) entry which is preliminary data.</text>
</comment>
<keyword evidence="4" id="KW-1185">Reference proteome</keyword>
<feature type="signal peptide" evidence="2">
    <location>
        <begin position="1"/>
        <end position="26"/>
    </location>
</feature>
<evidence type="ECO:0000313" key="3">
    <source>
        <dbReference type="EMBL" id="MCS3903359.1"/>
    </source>
</evidence>
<proteinExistence type="predicted"/>
<evidence type="ECO:0008006" key="5">
    <source>
        <dbReference type="Google" id="ProtNLM"/>
    </source>
</evidence>
<keyword evidence="2" id="KW-0732">Signal</keyword>
<accession>A0AAE3HLK1</accession>
<evidence type="ECO:0000256" key="2">
    <source>
        <dbReference type="SAM" id="SignalP"/>
    </source>
</evidence>
<evidence type="ECO:0000256" key="1">
    <source>
        <dbReference type="SAM" id="MobiDB-lite"/>
    </source>
</evidence>
<organism evidence="3 4">
    <name type="scientific">Methylohalomonas lacus</name>
    <dbReference type="NCBI Taxonomy" id="398773"/>
    <lineage>
        <taxon>Bacteria</taxon>
        <taxon>Pseudomonadati</taxon>
        <taxon>Pseudomonadota</taxon>
        <taxon>Gammaproteobacteria</taxon>
        <taxon>Methylohalomonadales</taxon>
        <taxon>Methylohalomonadaceae</taxon>
        <taxon>Methylohalomonas</taxon>
    </lineage>
</organism>
<dbReference type="RefSeq" id="WP_259055071.1">
    <property type="nucleotide sequence ID" value="NZ_JANUCT010000008.1"/>
</dbReference>
<feature type="compositionally biased region" description="Polar residues" evidence="1">
    <location>
        <begin position="32"/>
        <end position="47"/>
    </location>
</feature>
<feature type="region of interest" description="Disordered" evidence="1">
    <location>
        <begin position="32"/>
        <end position="55"/>
    </location>
</feature>
<reference evidence="3" key="1">
    <citation type="submission" date="2022-08" db="EMBL/GenBank/DDBJ databases">
        <title>Genomic Encyclopedia of Type Strains, Phase III (KMG-III): the genomes of soil and plant-associated and newly described type strains.</title>
        <authorList>
            <person name="Whitman W."/>
        </authorList>
    </citation>
    <scope>NUCLEOTIDE SEQUENCE</scope>
    <source>
        <strain evidence="3">HMT 1</strain>
    </source>
</reference>
<dbReference type="Proteomes" id="UP001204445">
    <property type="component" value="Unassembled WGS sequence"/>
</dbReference>
<protein>
    <recommendedName>
        <fullName evidence="5">Secreted protein</fullName>
    </recommendedName>
</protein>
<name>A0AAE3HLK1_9GAMM</name>
<dbReference type="EMBL" id="JANUCT010000008">
    <property type="protein sequence ID" value="MCS3903359.1"/>
    <property type="molecule type" value="Genomic_DNA"/>
</dbReference>